<reference evidence="1" key="1">
    <citation type="submission" date="2024-09" db="EMBL/GenBank/DDBJ databases">
        <title>Black Yeasts Isolated from many extreme environments.</title>
        <authorList>
            <person name="Coleine C."/>
            <person name="Stajich J.E."/>
            <person name="Selbmann L."/>
        </authorList>
    </citation>
    <scope>NUCLEOTIDE SEQUENCE</scope>
    <source>
        <strain evidence="1">CCFEE 5737</strain>
    </source>
</reference>
<feature type="non-terminal residue" evidence="1">
    <location>
        <position position="298"/>
    </location>
</feature>
<protein>
    <submittedName>
        <fullName evidence="1">Uncharacterized protein</fullName>
    </submittedName>
</protein>
<dbReference type="Proteomes" id="UP001186974">
    <property type="component" value="Unassembled WGS sequence"/>
</dbReference>
<gene>
    <name evidence="1" type="ORF">LTS18_001516</name>
</gene>
<keyword evidence="2" id="KW-1185">Reference proteome</keyword>
<sequence>MEAELRAQIPNIDPVVADYAMGYVNHAATQYVSDSYDPLADAAATITALLVSASGNLSSENETAVQNLVNKFISQLNAANGVDGERRQMAPTARKLDQAINVGSQKNVSSTMGLANGNVDLESANTRKVESRVDRKKLEKAERKIRAKQEKKEFKNVEYEASRLLNQPTETQSYEEFYMAVNPLQLGSDAASKSKDIKVDGIDISIGGKRILSDTNLTLAYGRRYGLVGQNGIGKSTLLRALSRREVSVPTHISILHVEQEITGDDTPALQAVLDADVWRKHLLKEQDKITKDLARIE</sequence>
<name>A0ACC3DF51_9PEZI</name>
<organism evidence="1 2">
    <name type="scientific">Coniosporium uncinatum</name>
    <dbReference type="NCBI Taxonomy" id="93489"/>
    <lineage>
        <taxon>Eukaryota</taxon>
        <taxon>Fungi</taxon>
        <taxon>Dikarya</taxon>
        <taxon>Ascomycota</taxon>
        <taxon>Pezizomycotina</taxon>
        <taxon>Dothideomycetes</taxon>
        <taxon>Dothideomycetes incertae sedis</taxon>
        <taxon>Coniosporium</taxon>
    </lineage>
</organism>
<comment type="caution">
    <text evidence="1">The sequence shown here is derived from an EMBL/GenBank/DDBJ whole genome shotgun (WGS) entry which is preliminary data.</text>
</comment>
<accession>A0ACC3DF51</accession>
<evidence type="ECO:0000313" key="2">
    <source>
        <dbReference type="Proteomes" id="UP001186974"/>
    </source>
</evidence>
<dbReference type="EMBL" id="JAWDJW010005730">
    <property type="protein sequence ID" value="KAK3066750.1"/>
    <property type="molecule type" value="Genomic_DNA"/>
</dbReference>
<evidence type="ECO:0000313" key="1">
    <source>
        <dbReference type="EMBL" id="KAK3066750.1"/>
    </source>
</evidence>
<proteinExistence type="predicted"/>